<dbReference type="KEGG" id="mpo:Mpop_5138"/>
<evidence type="ECO:0000313" key="4">
    <source>
        <dbReference type="Proteomes" id="UP000007136"/>
    </source>
</evidence>
<dbReference type="Gene3D" id="3.30.2310.20">
    <property type="entry name" value="RelE-like"/>
    <property type="match status" value="1"/>
</dbReference>
<dbReference type="OrthoDB" id="7173315at2"/>
<dbReference type="EMBL" id="CP001029">
    <property type="protein sequence ID" value="ACB83234.1"/>
    <property type="molecule type" value="Genomic_DNA"/>
</dbReference>
<gene>
    <name evidence="3" type="ordered locus">Mpop_5138</name>
</gene>
<organism evidence="3 4">
    <name type="scientific">Methylorubrum populi (strain ATCC BAA-705 / NCIMB 13946 / BJ001)</name>
    <name type="common">Methylobacterium populi</name>
    <dbReference type="NCBI Taxonomy" id="441620"/>
    <lineage>
        <taxon>Bacteria</taxon>
        <taxon>Pseudomonadati</taxon>
        <taxon>Pseudomonadota</taxon>
        <taxon>Alphaproteobacteria</taxon>
        <taxon>Hyphomicrobiales</taxon>
        <taxon>Methylobacteriaceae</taxon>
        <taxon>Methylorubrum</taxon>
    </lineage>
</organism>
<reference evidence="3" key="1">
    <citation type="submission" date="2008-04" db="EMBL/GenBank/DDBJ databases">
        <title>Complete sequence of chromosome of Methylobacterium populi BJ001.</title>
        <authorList>
            <consortium name="US DOE Joint Genome Institute"/>
            <person name="Copeland A."/>
            <person name="Lucas S."/>
            <person name="Lapidus A."/>
            <person name="Glavina del Rio T."/>
            <person name="Dalin E."/>
            <person name="Tice H."/>
            <person name="Bruce D."/>
            <person name="Goodwin L."/>
            <person name="Pitluck S."/>
            <person name="Chertkov O."/>
            <person name="Brettin T."/>
            <person name="Detter J.C."/>
            <person name="Han C."/>
            <person name="Kuske C.R."/>
            <person name="Schmutz J."/>
            <person name="Larimer F."/>
            <person name="Land M."/>
            <person name="Hauser L."/>
            <person name="Kyrpides N."/>
            <person name="Mikhailova N."/>
            <person name="Marx C."/>
            <person name="Richardson P."/>
        </authorList>
    </citation>
    <scope>NUCLEOTIDE SEQUENCE [LARGE SCALE GENOMIC DNA]</scope>
    <source>
        <strain evidence="3">BJ001</strain>
    </source>
</reference>
<evidence type="ECO:0000256" key="2">
    <source>
        <dbReference type="PIRNR" id="PIRNR029218"/>
    </source>
</evidence>
<dbReference type="eggNOG" id="COG3668">
    <property type="taxonomic scope" value="Bacteria"/>
</dbReference>
<dbReference type="STRING" id="441620.Mpop_5138"/>
<keyword evidence="1" id="KW-1277">Toxin-antitoxin system</keyword>
<comment type="similarity">
    <text evidence="2">Belongs to the RelE toxin family.</text>
</comment>
<name>B1Z8T2_METPB</name>
<dbReference type="HOGENOM" id="CLU_147162_3_0_5"/>
<dbReference type="AlphaFoldDB" id="B1Z8T2"/>
<proteinExistence type="inferred from homology"/>
<dbReference type="RefSeq" id="WP_012456830.1">
    <property type="nucleotide sequence ID" value="NC_010725.1"/>
</dbReference>
<evidence type="ECO:0000313" key="3">
    <source>
        <dbReference type="EMBL" id="ACB83234.1"/>
    </source>
</evidence>
<dbReference type="PIRSF" id="PIRSF029218">
    <property type="entry name" value="ParE"/>
    <property type="match status" value="1"/>
</dbReference>
<accession>B1Z8T2</accession>
<dbReference type="Pfam" id="PF05016">
    <property type="entry name" value="ParE_toxin"/>
    <property type="match status" value="1"/>
</dbReference>
<dbReference type="InterPro" id="IPR007712">
    <property type="entry name" value="RelE/ParE_toxin"/>
</dbReference>
<evidence type="ECO:0000256" key="1">
    <source>
        <dbReference type="ARBA" id="ARBA00022649"/>
    </source>
</evidence>
<dbReference type="Proteomes" id="UP000007136">
    <property type="component" value="Chromosome"/>
</dbReference>
<dbReference type="InterPro" id="IPR028344">
    <property type="entry name" value="ParE1/4"/>
</dbReference>
<dbReference type="InterPro" id="IPR035093">
    <property type="entry name" value="RelE/ParE_toxin_dom_sf"/>
</dbReference>
<protein>
    <recommendedName>
        <fullName evidence="2">Toxin</fullName>
    </recommendedName>
</protein>
<sequence>MKVRLSAAARRDLSGIWTYSAKRWDEAQADRYVRLFADSFDGLGRGIVKGRKADDVRPGYFKLAVGSHLIFYRMGAADVIEVVRILHQRMDIDRHL</sequence>